<accession>A0A9W8L869</accession>
<evidence type="ECO:0000313" key="3">
    <source>
        <dbReference type="EMBL" id="KAJ2744064.1"/>
    </source>
</evidence>
<keyword evidence="4" id="KW-1185">Reference proteome</keyword>
<feature type="region of interest" description="Disordered" evidence="1">
    <location>
        <begin position="68"/>
        <end position="122"/>
    </location>
</feature>
<dbReference type="Proteomes" id="UP001140011">
    <property type="component" value="Unassembled WGS sequence"/>
</dbReference>
<name>A0A9W8L869_9FUNG</name>
<protein>
    <submittedName>
        <fullName evidence="3">Uncharacterized protein</fullName>
    </submittedName>
</protein>
<dbReference type="AlphaFoldDB" id="A0A9W8L869"/>
<sequence length="141" mass="14049">MARLSSAILATAAFAAAASAQQCVAKQTQCATDNDSMLLHCEGSTWATSQCASDQYCMTMMPGMVHCMLRPEGGKPGPSSPTSTPASSSSKPTGSSTTGPSPTSESKPKSSTETSKDSGAAANKAAAIGLGVVAVALVALF</sequence>
<feature type="signal peptide" evidence="2">
    <location>
        <begin position="1"/>
        <end position="20"/>
    </location>
</feature>
<evidence type="ECO:0000313" key="4">
    <source>
        <dbReference type="Proteomes" id="UP001140011"/>
    </source>
</evidence>
<keyword evidence="2" id="KW-0732">Signal</keyword>
<feature type="chain" id="PRO_5040889721" evidence="2">
    <location>
        <begin position="21"/>
        <end position="141"/>
    </location>
</feature>
<reference evidence="3" key="1">
    <citation type="submission" date="2022-07" db="EMBL/GenBank/DDBJ databases">
        <title>Phylogenomic reconstructions and comparative analyses of Kickxellomycotina fungi.</title>
        <authorList>
            <person name="Reynolds N.K."/>
            <person name="Stajich J.E."/>
            <person name="Barry K."/>
            <person name="Grigoriev I.V."/>
            <person name="Crous P."/>
            <person name="Smith M.E."/>
        </authorList>
    </citation>
    <scope>NUCLEOTIDE SEQUENCE</scope>
    <source>
        <strain evidence="3">BCRC 34297</strain>
    </source>
</reference>
<gene>
    <name evidence="3" type="ORF">GGI19_006631</name>
</gene>
<evidence type="ECO:0000256" key="1">
    <source>
        <dbReference type="SAM" id="MobiDB-lite"/>
    </source>
</evidence>
<dbReference type="OrthoDB" id="5595522at2759"/>
<feature type="compositionally biased region" description="Basic and acidic residues" evidence="1">
    <location>
        <begin position="106"/>
        <end position="116"/>
    </location>
</feature>
<proteinExistence type="predicted"/>
<evidence type="ECO:0000256" key="2">
    <source>
        <dbReference type="SAM" id="SignalP"/>
    </source>
</evidence>
<comment type="caution">
    <text evidence="3">The sequence shown here is derived from an EMBL/GenBank/DDBJ whole genome shotgun (WGS) entry which is preliminary data.</text>
</comment>
<organism evidence="3 4">
    <name type="scientific">Coemansia pectinata</name>
    <dbReference type="NCBI Taxonomy" id="1052879"/>
    <lineage>
        <taxon>Eukaryota</taxon>
        <taxon>Fungi</taxon>
        <taxon>Fungi incertae sedis</taxon>
        <taxon>Zoopagomycota</taxon>
        <taxon>Kickxellomycotina</taxon>
        <taxon>Kickxellomycetes</taxon>
        <taxon>Kickxellales</taxon>
        <taxon>Kickxellaceae</taxon>
        <taxon>Coemansia</taxon>
    </lineage>
</organism>
<dbReference type="EMBL" id="JANBUH010001590">
    <property type="protein sequence ID" value="KAJ2744064.1"/>
    <property type="molecule type" value="Genomic_DNA"/>
</dbReference>
<feature type="compositionally biased region" description="Low complexity" evidence="1">
    <location>
        <begin position="80"/>
        <end position="105"/>
    </location>
</feature>